<feature type="transmembrane region" description="Helical" evidence="9">
    <location>
        <begin position="12"/>
        <end position="31"/>
    </location>
</feature>
<keyword evidence="3 9" id="KW-0645">Protease</keyword>
<evidence type="ECO:0000256" key="8">
    <source>
        <dbReference type="ARBA" id="ARBA00023136"/>
    </source>
</evidence>
<dbReference type="GO" id="GO:0004190">
    <property type="term" value="F:aspartic-type endopeptidase activity"/>
    <property type="evidence" value="ECO:0007669"/>
    <property type="project" value="UniProtKB-UniRule"/>
</dbReference>
<dbReference type="PANTHER" id="PTHR33695">
    <property type="entry name" value="LIPOPROTEIN SIGNAL PEPTIDASE"/>
    <property type="match status" value="1"/>
</dbReference>
<name>A0A3M0G6Y1_9ACTN</name>
<evidence type="ECO:0000256" key="5">
    <source>
        <dbReference type="ARBA" id="ARBA00022750"/>
    </source>
</evidence>
<feature type="transmembrane region" description="Helical" evidence="9">
    <location>
        <begin position="100"/>
        <end position="118"/>
    </location>
</feature>
<accession>A0A3M0G6Y1</accession>
<comment type="catalytic activity">
    <reaction evidence="9">
        <text>Release of signal peptides from bacterial membrane prolipoproteins. Hydrolyzes -Xaa-Yaa-Zaa-|-(S,diacylglyceryl)Cys-, in which Xaa is hydrophobic (preferably Leu), and Yaa (Ala or Ser) and Zaa (Gly or Ala) have small, neutral side chains.</text>
        <dbReference type="EC" id="3.4.23.36"/>
    </reaction>
</comment>
<feature type="active site" evidence="9">
    <location>
        <position position="148"/>
    </location>
</feature>
<comment type="caution">
    <text evidence="11">The sequence shown here is derived from an EMBL/GenBank/DDBJ whole genome shotgun (WGS) entry which is preliminary data.</text>
</comment>
<dbReference type="GO" id="GO:0006508">
    <property type="term" value="P:proteolysis"/>
    <property type="evidence" value="ECO:0007669"/>
    <property type="project" value="UniProtKB-KW"/>
</dbReference>
<feature type="active site" evidence="9">
    <location>
        <position position="134"/>
    </location>
</feature>
<evidence type="ECO:0000313" key="12">
    <source>
        <dbReference type="Proteomes" id="UP000275256"/>
    </source>
</evidence>
<keyword evidence="4 9" id="KW-0812">Transmembrane</keyword>
<comment type="function">
    <text evidence="9">This protein specifically catalyzes the removal of signal peptides from prolipoproteins.</text>
</comment>
<keyword evidence="2 9" id="KW-1003">Cell membrane</keyword>
<sequence>MQAARGTTLTAARWRPALLLAIGVGVLGYSLDQLTKWLAVKNLVPRQPVEVLGPVLRLTLIRNPGAAFSMGSNSTVALSIFAIVALLACLVVGMPRVRTMSQGLALGLLTAGIAGNLHDRLTREPSPLRGHVIDFFQLPYFAIFNVADICITSAAVLVIWLGFRDTRAAKPAAPAAQDPDA</sequence>
<proteinExistence type="inferred from homology"/>
<dbReference type="HAMAP" id="MF_00161">
    <property type="entry name" value="LspA"/>
    <property type="match status" value="1"/>
</dbReference>
<protein>
    <recommendedName>
        <fullName evidence="9">Lipoprotein signal peptidase</fullName>
        <ecNumber evidence="9">3.4.23.36</ecNumber>
    </recommendedName>
    <alternativeName>
        <fullName evidence="9">Prolipoprotein signal peptidase</fullName>
    </alternativeName>
    <alternativeName>
        <fullName evidence="9">Signal peptidase II</fullName>
        <shortName evidence="9">SPase II</shortName>
    </alternativeName>
</protein>
<organism evidence="11 12">
    <name type="scientific">Tessaracoccus antarcticus</name>
    <dbReference type="NCBI Taxonomy" id="2479848"/>
    <lineage>
        <taxon>Bacteria</taxon>
        <taxon>Bacillati</taxon>
        <taxon>Actinomycetota</taxon>
        <taxon>Actinomycetes</taxon>
        <taxon>Propionibacteriales</taxon>
        <taxon>Propionibacteriaceae</taxon>
        <taxon>Tessaracoccus</taxon>
    </lineage>
</organism>
<dbReference type="UniPathway" id="UPA00665"/>
<dbReference type="OrthoDB" id="4308908at2"/>
<evidence type="ECO:0000256" key="2">
    <source>
        <dbReference type="ARBA" id="ARBA00022475"/>
    </source>
</evidence>
<dbReference type="GO" id="GO:0005886">
    <property type="term" value="C:plasma membrane"/>
    <property type="evidence" value="ECO:0007669"/>
    <property type="project" value="UniProtKB-SubCell"/>
</dbReference>
<comment type="pathway">
    <text evidence="9">Protein modification; lipoprotein biosynthesis (signal peptide cleavage).</text>
</comment>
<evidence type="ECO:0000313" key="11">
    <source>
        <dbReference type="EMBL" id="RMB60268.1"/>
    </source>
</evidence>
<evidence type="ECO:0000256" key="10">
    <source>
        <dbReference type="RuleBase" id="RU004181"/>
    </source>
</evidence>
<comment type="similarity">
    <text evidence="1 9 10">Belongs to the peptidase A8 family.</text>
</comment>
<evidence type="ECO:0000256" key="6">
    <source>
        <dbReference type="ARBA" id="ARBA00022801"/>
    </source>
</evidence>
<gene>
    <name evidence="9 11" type="primary">lspA</name>
    <name evidence="11" type="ORF">EAX62_08035</name>
</gene>
<dbReference type="PANTHER" id="PTHR33695:SF1">
    <property type="entry name" value="LIPOPROTEIN SIGNAL PEPTIDASE"/>
    <property type="match status" value="1"/>
</dbReference>
<feature type="transmembrane region" description="Helical" evidence="9">
    <location>
        <begin position="138"/>
        <end position="163"/>
    </location>
</feature>
<dbReference type="AlphaFoldDB" id="A0A3M0G6Y1"/>
<evidence type="ECO:0000256" key="3">
    <source>
        <dbReference type="ARBA" id="ARBA00022670"/>
    </source>
</evidence>
<keyword evidence="6 9" id="KW-0378">Hydrolase</keyword>
<evidence type="ECO:0000256" key="7">
    <source>
        <dbReference type="ARBA" id="ARBA00022989"/>
    </source>
</evidence>
<comment type="subcellular location">
    <subcellularLocation>
        <location evidence="9">Cell membrane</location>
        <topology evidence="9">Multi-pass membrane protein</topology>
    </subcellularLocation>
</comment>
<dbReference type="Proteomes" id="UP000275256">
    <property type="component" value="Unassembled WGS sequence"/>
</dbReference>
<feature type="transmembrane region" description="Helical" evidence="9">
    <location>
        <begin position="76"/>
        <end position="93"/>
    </location>
</feature>
<evidence type="ECO:0000256" key="4">
    <source>
        <dbReference type="ARBA" id="ARBA00022692"/>
    </source>
</evidence>
<reference evidence="11 12" key="1">
    <citation type="submission" date="2018-10" db="EMBL/GenBank/DDBJ databases">
        <title>Tessaracoccus antarcticuss sp. nov., isolated from sediment.</title>
        <authorList>
            <person name="Zhou L.Y."/>
            <person name="Du Z.J."/>
        </authorList>
    </citation>
    <scope>NUCLEOTIDE SEQUENCE [LARGE SCALE GENOMIC DNA]</scope>
    <source>
        <strain evidence="11 12">JDX10</strain>
    </source>
</reference>
<dbReference type="Pfam" id="PF01252">
    <property type="entry name" value="Peptidase_A8"/>
    <property type="match status" value="1"/>
</dbReference>
<dbReference type="NCBIfam" id="TIGR00077">
    <property type="entry name" value="lspA"/>
    <property type="match status" value="1"/>
</dbReference>
<dbReference type="InterPro" id="IPR001872">
    <property type="entry name" value="Peptidase_A8"/>
</dbReference>
<keyword evidence="5 9" id="KW-0064">Aspartyl protease</keyword>
<dbReference type="EMBL" id="REFW01000002">
    <property type="protein sequence ID" value="RMB60268.1"/>
    <property type="molecule type" value="Genomic_DNA"/>
</dbReference>
<dbReference type="EC" id="3.4.23.36" evidence="9"/>
<evidence type="ECO:0000256" key="1">
    <source>
        <dbReference type="ARBA" id="ARBA00006139"/>
    </source>
</evidence>
<keyword evidence="7 9" id="KW-1133">Transmembrane helix</keyword>
<dbReference type="RefSeq" id="WP_121901748.1">
    <property type="nucleotide sequence ID" value="NZ_REFW01000002.1"/>
</dbReference>
<dbReference type="PRINTS" id="PR00781">
    <property type="entry name" value="LIPOSIGPTASE"/>
</dbReference>
<keyword evidence="8 9" id="KW-0472">Membrane</keyword>
<keyword evidence="12" id="KW-1185">Reference proteome</keyword>
<evidence type="ECO:0000256" key="9">
    <source>
        <dbReference type="HAMAP-Rule" id="MF_00161"/>
    </source>
</evidence>